<evidence type="ECO:0000313" key="2">
    <source>
        <dbReference type="Proteomes" id="UP001150538"/>
    </source>
</evidence>
<dbReference type="Proteomes" id="UP001150538">
    <property type="component" value="Unassembled WGS sequence"/>
</dbReference>
<evidence type="ECO:0000313" key="1">
    <source>
        <dbReference type="EMBL" id="KAJ1920042.1"/>
    </source>
</evidence>
<keyword evidence="2" id="KW-1185">Reference proteome</keyword>
<proteinExistence type="predicted"/>
<name>A0A9W8A6A5_9FUNG</name>
<gene>
    <name evidence="1" type="ORF">H4219_001571</name>
</gene>
<protein>
    <submittedName>
        <fullName evidence="1">Uncharacterized protein</fullName>
    </submittedName>
</protein>
<comment type="caution">
    <text evidence="1">The sequence shown here is derived from an EMBL/GenBank/DDBJ whole genome shotgun (WGS) entry which is preliminary data.</text>
</comment>
<accession>A0A9W8A6A5</accession>
<dbReference type="EMBL" id="JANBPU010000018">
    <property type="protein sequence ID" value="KAJ1920042.1"/>
    <property type="molecule type" value="Genomic_DNA"/>
</dbReference>
<organism evidence="1 2">
    <name type="scientific">Mycoemilia scoparia</name>
    <dbReference type="NCBI Taxonomy" id="417184"/>
    <lineage>
        <taxon>Eukaryota</taxon>
        <taxon>Fungi</taxon>
        <taxon>Fungi incertae sedis</taxon>
        <taxon>Zoopagomycota</taxon>
        <taxon>Kickxellomycotina</taxon>
        <taxon>Kickxellomycetes</taxon>
        <taxon>Kickxellales</taxon>
        <taxon>Kickxellaceae</taxon>
        <taxon>Mycoemilia</taxon>
    </lineage>
</organism>
<reference evidence="1" key="1">
    <citation type="submission" date="2022-07" db="EMBL/GenBank/DDBJ databases">
        <title>Phylogenomic reconstructions and comparative analyses of Kickxellomycotina fungi.</title>
        <authorList>
            <person name="Reynolds N.K."/>
            <person name="Stajich J.E."/>
            <person name="Barry K."/>
            <person name="Grigoriev I.V."/>
            <person name="Crous P."/>
            <person name="Smith M.E."/>
        </authorList>
    </citation>
    <scope>NUCLEOTIDE SEQUENCE</scope>
    <source>
        <strain evidence="1">NBRC 100468</strain>
    </source>
</reference>
<dbReference type="AlphaFoldDB" id="A0A9W8A6A5"/>
<sequence length="318" mass="36854">MPWIQIKVIALCGMIKCKEYVEAVDFYSKNPEMETNTVAVDAIIRLLADQDFLENLRNCEEVFAVPWRVFIKIICSSERNRGFAIDNRLVHTVYLIMSSKFACQDSEYFSPDVFNSALEWLGKNLRSEDFYSLTRNIHISLKLGYLDRALQYYNAIISNDGHGENRNLFAINRLLISSLATNDINTKNISSTLGSNIPTLDSFPTSHEFITKNVPPSQYDMAYLTLAKILINATNDPNVRLYSIMNFIRTMRNTKSGFHRNVPPRALYNMAFSLILETKKFAEADIIHRWLIDDEHKRLHRKPFSRNTKMLIEKILKH</sequence>